<reference evidence="1 2" key="1">
    <citation type="submission" date="2019-09" db="EMBL/GenBank/DDBJ databases">
        <title>Whole genome sequences of isolates from the Mars Exploration Rovers.</title>
        <authorList>
            <person name="Seuylemezian A."/>
            <person name="Vaishampayan P."/>
        </authorList>
    </citation>
    <scope>NUCLEOTIDE SEQUENCE [LARGE SCALE GENOMIC DNA]</scope>
    <source>
        <strain evidence="1 2">MER_TA_151</strain>
    </source>
</reference>
<name>A0A5J5HQY4_9BACI</name>
<dbReference type="OrthoDB" id="2454247at2"/>
<proteinExistence type="predicted"/>
<dbReference type="AlphaFoldDB" id="A0A5J5HQY4"/>
<sequence>MAKTLELHFTNGLGKTSKLTIDNPKEPVDKMAVKQVMDLIIAADIFGGENQSFVSVKEARLVEHNVTDYEIV</sequence>
<organism evidence="1 2">
    <name type="scientific">Niallia endozanthoxylica</name>
    <dbReference type="NCBI Taxonomy" id="2036016"/>
    <lineage>
        <taxon>Bacteria</taxon>
        <taxon>Bacillati</taxon>
        <taxon>Bacillota</taxon>
        <taxon>Bacilli</taxon>
        <taxon>Bacillales</taxon>
        <taxon>Bacillaceae</taxon>
        <taxon>Niallia</taxon>
    </lineage>
</organism>
<comment type="caution">
    <text evidence="1">The sequence shown here is derived from an EMBL/GenBank/DDBJ whole genome shotgun (WGS) entry which is preliminary data.</text>
</comment>
<dbReference type="InterPro" id="IPR021321">
    <property type="entry name" value="DUF2922"/>
</dbReference>
<dbReference type="Proteomes" id="UP000326671">
    <property type="component" value="Unassembled WGS sequence"/>
</dbReference>
<protein>
    <submittedName>
        <fullName evidence="1">DUF2922 domain-containing protein</fullName>
    </submittedName>
</protein>
<dbReference type="RefSeq" id="WP_150440723.1">
    <property type="nucleotide sequence ID" value="NZ_VYKL01000021.1"/>
</dbReference>
<accession>A0A5J5HQY4</accession>
<keyword evidence="2" id="KW-1185">Reference proteome</keyword>
<dbReference type="Pfam" id="PF11148">
    <property type="entry name" value="DUF2922"/>
    <property type="match status" value="1"/>
</dbReference>
<evidence type="ECO:0000313" key="1">
    <source>
        <dbReference type="EMBL" id="KAA9022931.1"/>
    </source>
</evidence>
<gene>
    <name evidence="1" type="ORF">F4V44_14430</name>
</gene>
<dbReference type="EMBL" id="VYKL01000021">
    <property type="protein sequence ID" value="KAA9022931.1"/>
    <property type="molecule type" value="Genomic_DNA"/>
</dbReference>
<evidence type="ECO:0000313" key="2">
    <source>
        <dbReference type="Proteomes" id="UP000326671"/>
    </source>
</evidence>